<name>A0A835J8N2_9ROSI</name>
<proteinExistence type="predicted"/>
<gene>
    <name evidence="1" type="ORF">SADUNF_Sadunf16G0019400</name>
</gene>
<keyword evidence="2" id="KW-1185">Reference proteome</keyword>
<sequence length="99" mass="11283">MSWKFGNHFVGLAGSMNLLNWQAIMFSSPIYMLRNEIGKTFIKEKGLNKEVSSSWIVIIGSVARFASKVNTTQSDKIYEMLEGLAMEMEKNDHRPQINP</sequence>
<organism evidence="1 2">
    <name type="scientific">Salix dunnii</name>
    <dbReference type="NCBI Taxonomy" id="1413687"/>
    <lineage>
        <taxon>Eukaryota</taxon>
        <taxon>Viridiplantae</taxon>
        <taxon>Streptophyta</taxon>
        <taxon>Embryophyta</taxon>
        <taxon>Tracheophyta</taxon>
        <taxon>Spermatophyta</taxon>
        <taxon>Magnoliopsida</taxon>
        <taxon>eudicotyledons</taxon>
        <taxon>Gunneridae</taxon>
        <taxon>Pentapetalae</taxon>
        <taxon>rosids</taxon>
        <taxon>fabids</taxon>
        <taxon>Malpighiales</taxon>
        <taxon>Salicaceae</taxon>
        <taxon>Saliceae</taxon>
        <taxon>Salix</taxon>
    </lineage>
</organism>
<accession>A0A835J8N2</accession>
<reference evidence="1 2" key="1">
    <citation type="submission" date="2020-10" db="EMBL/GenBank/DDBJ databases">
        <title>Plant Genome Project.</title>
        <authorList>
            <person name="Zhang R.-G."/>
        </authorList>
    </citation>
    <scope>NUCLEOTIDE SEQUENCE [LARGE SCALE GENOMIC DNA]</scope>
    <source>
        <strain evidence="1">FAFU-HL-1</strain>
        <tissue evidence="1">Leaf</tissue>
    </source>
</reference>
<comment type="caution">
    <text evidence="1">The sequence shown here is derived from an EMBL/GenBank/DDBJ whole genome shotgun (WGS) entry which is preliminary data.</text>
</comment>
<dbReference type="EMBL" id="JADGMS010000016">
    <property type="protein sequence ID" value="KAF9664443.1"/>
    <property type="molecule type" value="Genomic_DNA"/>
</dbReference>
<protein>
    <submittedName>
        <fullName evidence="1">Uncharacterized protein</fullName>
    </submittedName>
</protein>
<evidence type="ECO:0000313" key="2">
    <source>
        <dbReference type="Proteomes" id="UP000657918"/>
    </source>
</evidence>
<evidence type="ECO:0000313" key="1">
    <source>
        <dbReference type="EMBL" id="KAF9664443.1"/>
    </source>
</evidence>
<dbReference type="AlphaFoldDB" id="A0A835J8N2"/>
<dbReference type="Proteomes" id="UP000657918">
    <property type="component" value="Chromosome 16"/>
</dbReference>